<dbReference type="GO" id="GO:0055085">
    <property type="term" value="P:transmembrane transport"/>
    <property type="evidence" value="ECO:0007669"/>
    <property type="project" value="InterPro"/>
</dbReference>
<dbReference type="InterPro" id="IPR035906">
    <property type="entry name" value="MetI-like_sf"/>
</dbReference>
<dbReference type="SUPFAM" id="SSF161098">
    <property type="entry name" value="MetI-like"/>
    <property type="match status" value="1"/>
</dbReference>
<dbReference type="EMBL" id="CP067089">
    <property type="protein sequence ID" value="QQO10982.1"/>
    <property type="molecule type" value="Genomic_DNA"/>
</dbReference>
<dbReference type="PROSITE" id="PS50928">
    <property type="entry name" value="ABC_TM1"/>
    <property type="match status" value="1"/>
</dbReference>
<evidence type="ECO:0000256" key="7">
    <source>
        <dbReference type="RuleBase" id="RU363032"/>
    </source>
</evidence>
<dbReference type="RefSeq" id="WP_215628288.1">
    <property type="nucleotide sequence ID" value="NZ_CP067089.2"/>
</dbReference>
<organism evidence="9 10">
    <name type="scientific">Breznakiella homolactica</name>
    <dbReference type="NCBI Taxonomy" id="2798577"/>
    <lineage>
        <taxon>Bacteria</taxon>
        <taxon>Pseudomonadati</taxon>
        <taxon>Spirochaetota</taxon>
        <taxon>Spirochaetia</taxon>
        <taxon>Spirochaetales</taxon>
        <taxon>Breznakiellaceae</taxon>
        <taxon>Breznakiella</taxon>
    </lineage>
</organism>
<gene>
    <name evidence="9" type="ORF">JFL75_08705</name>
</gene>
<dbReference type="Pfam" id="PF00528">
    <property type="entry name" value="BPD_transp_1"/>
    <property type="match status" value="1"/>
</dbReference>
<dbReference type="PANTHER" id="PTHR30193">
    <property type="entry name" value="ABC TRANSPORTER PERMEASE PROTEIN"/>
    <property type="match status" value="1"/>
</dbReference>
<sequence>MNMKKKYALAGAAFVLPSFLYYLFVFLYPLVLCFFNSFSKVNLLMGTSDFIGMVNYTNLFQRTDFFQSIRVTVLYVVLTVPVLITVALWVANTLSRFTGRFSSLLTTLVFLPFMVSMVSAGMVWDWLFDPNLGLINNILKFFHVVNPPSWLRATNTALISTVIITLWIRSPFSIMILLGGIKNVPGELYEAAELDGVNAFQRFFRITLPLINPQLVMVLTLETIFAFKAFDQIYVATGGGPAGSTKTIMIYLIKDLFNQNYGMASALTVLILVVLFCISLFQQLVLRKKVEF</sequence>
<dbReference type="InterPro" id="IPR051393">
    <property type="entry name" value="ABC_transporter_permease"/>
</dbReference>
<comment type="similarity">
    <text evidence="7">Belongs to the binding-protein-dependent transport system permease family.</text>
</comment>
<dbReference type="PANTHER" id="PTHR30193:SF37">
    <property type="entry name" value="INNER MEMBRANE ABC TRANSPORTER PERMEASE PROTEIN YCJO"/>
    <property type="match status" value="1"/>
</dbReference>
<proteinExistence type="inferred from homology"/>
<keyword evidence="4 7" id="KW-0812">Transmembrane</keyword>
<evidence type="ECO:0000256" key="1">
    <source>
        <dbReference type="ARBA" id="ARBA00004651"/>
    </source>
</evidence>
<dbReference type="InterPro" id="IPR000515">
    <property type="entry name" value="MetI-like"/>
</dbReference>
<reference evidence="9" key="1">
    <citation type="submission" date="2021-01" db="EMBL/GenBank/DDBJ databases">
        <title>Description of Breznakiella homolactica.</title>
        <authorList>
            <person name="Song Y."/>
            <person name="Brune A."/>
        </authorList>
    </citation>
    <scope>NUCLEOTIDE SEQUENCE</scope>
    <source>
        <strain evidence="9">RmG30</strain>
    </source>
</reference>
<keyword evidence="6 7" id="KW-0472">Membrane</keyword>
<keyword evidence="5 7" id="KW-1133">Transmembrane helix</keyword>
<keyword evidence="3" id="KW-1003">Cell membrane</keyword>
<dbReference type="AlphaFoldDB" id="A0A7T8BBV9"/>
<feature type="transmembrane region" description="Helical" evidence="7">
    <location>
        <begin position="7"/>
        <end position="31"/>
    </location>
</feature>
<evidence type="ECO:0000256" key="6">
    <source>
        <dbReference type="ARBA" id="ARBA00023136"/>
    </source>
</evidence>
<evidence type="ECO:0000313" key="9">
    <source>
        <dbReference type="EMBL" id="QQO10982.1"/>
    </source>
</evidence>
<evidence type="ECO:0000259" key="8">
    <source>
        <dbReference type="PROSITE" id="PS50928"/>
    </source>
</evidence>
<evidence type="ECO:0000256" key="4">
    <source>
        <dbReference type="ARBA" id="ARBA00022692"/>
    </source>
</evidence>
<feature type="transmembrane region" description="Helical" evidence="7">
    <location>
        <begin position="149"/>
        <end position="168"/>
    </location>
</feature>
<feature type="transmembrane region" description="Helical" evidence="7">
    <location>
        <begin position="103"/>
        <end position="128"/>
    </location>
</feature>
<dbReference type="GO" id="GO:0005886">
    <property type="term" value="C:plasma membrane"/>
    <property type="evidence" value="ECO:0007669"/>
    <property type="project" value="UniProtKB-SubCell"/>
</dbReference>
<keyword evidence="10" id="KW-1185">Reference proteome</keyword>
<feature type="domain" description="ABC transmembrane type-1" evidence="8">
    <location>
        <begin position="65"/>
        <end position="282"/>
    </location>
</feature>
<accession>A0A7T8BBV9</accession>
<comment type="subcellular location">
    <subcellularLocation>
        <location evidence="1 7">Cell membrane</location>
        <topology evidence="1 7">Multi-pass membrane protein</topology>
    </subcellularLocation>
</comment>
<dbReference type="Proteomes" id="UP000595917">
    <property type="component" value="Chromosome"/>
</dbReference>
<feature type="transmembrane region" description="Helical" evidence="7">
    <location>
        <begin position="261"/>
        <end position="281"/>
    </location>
</feature>
<evidence type="ECO:0000313" key="10">
    <source>
        <dbReference type="Proteomes" id="UP000595917"/>
    </source>
</evidence>
<evidence type="ECO:0000256" key="2">
    <source>
        <dbReference type="ARBA" id="ARBA00022448"/>
    </source>
</evidence>
<evidence type="ECO:0000256" key="5">
    <source>
        <dbReference type="ARBA" id="ARBA00022989"/>
    </source>
</evidence>
<keyword evidence="2 7" id="KW-0813">Transport</keyword>
<evidence type="ECO:0000256" key="3">
    <source>
        <dbReference type="ARBA" id="ARBA00022475"/>
    </source>
</evidence>
<feature type="transmembrane region" description="Helical" evidence="7">
    <location>
        <begin position="72"/>
        <end position="91"/>
    </location>
</feature>
<dbReference type="Gene3D" id="1.10.3720.10">
    <property type="entry name" value="MetI-like"/>
    <property type="match status" value="1"/>
</dbReference>
<protein>
    <submittedName>
        <fullName evidence="9">Sugar ABC transporter permease</fullName>
    </submittedName>
</protein>
<dbReference type="KEGG" id="bhc:JFL75_08705"/>
<dbReference type="CDD" id="cd06261">
    <property type="entry name" value="TM_PBP2"/>
    <property type="match status" value="1"/>
</dbReference>
<name>A0A7T8BBV9_9SPIR</name>